<protein>
    <submittedName>
        <fullName evidence="1">Uncharacterized protein</fullName>
    </submittedName>
</protein>
<organism evidence="1">
    <name type="scientific">marine sediment metagenome</name>
    <dbReference type="NCBI Taxonomy" id="412755"/>
    <lineage>
        <taxon>unclassified sequences</taxon>
        <taxon>metagenomes</taxon>
        <taxon>ecological metagenomes</taxon>
    </lineage>
</organism>
<accession>A0A0F9RCW2</accession>
<evidence type="ECO:0000313" key="1">
    <source>
        <dbReference type="EMBL" id="KKN54365.1"/>
    </source>
</evidence>
<dbReference type="EMBL" id="LAZR01000932">
    <property type="protein sequence ID" value="KKN54365.1"/>
    <property type="molecule type" value="Genomic_DNA"/>
</dbReference>
<proteinExistence type="predicted"/>
<comment type="caution">
    <text evidence="1">The sequence shown here is derived from an EMBL/GenBank/DDBJ whole genome shotgun (WGS) entry which is preliminary data.</text>
</comment>
<reference evidence="1" key="1">
    <citation type="journal article" date="2015" name="Nature">
        <title>Complex archaea that bridge the gap between prokaryotes and eukaryotes.</title>
        <authorList>
            <person name="Spang A."/>
            <person name="Saw J.H."/>
            <person name="Jorgensen S.L."/>
            <person name="Zaremba-Niedzwiedzka K."/>
            <person name="Martijn J."/>
            <person name="Lind A.E."/>
            <person name="van Eijk R."/>
            <person name="Schleper C."/>
            <person name="Guy L."/>
            <person name="Ettema T.J."/>
        </authorList>
    </citation>
    <scope>NUCLEOTIDE SEQUENCE</scope>
</reference>
<dbReference type="AlphaFoldDB" id="A0A0F9RCW2"/>
<name>A0A0F9RCW2_9ZZZZ</name>
<sequence length="68" mass="7995">MIGRAVITIIVEQNVVEPTEDDYTVEDVAKEIKDAILRLNYDLDYFNVIDQTPDLHHWLKEEKNVPRI</sequence>
<gene>
    <name evidence="1" type="ORF">LCGC14_0593430</name>
</gene>